<dbReference type="InterPro" id="IPR024983">
    <property type="entry name" value="CHAT_dom"/>
</dbReference>
<evidence type="ECO:0000259" key="1">
    <source>
        <dbReference type="Pfam" id="PF12770"/>
    </source>
</evidence>
<reference evidence="2 3" key="1">
    <citation type="journal article" date="2016" name="Mol. Biol. Evol.">
        <title>Comparative Genomics of Early-Diverging Mushroom-Forming Fungi Provides Insights into the Origins of Lignocellulose Decay Capabilities.</title>
        <authorList>
            <person name="Nagy L.G."/>
            <person name="Riley R."/>
            <person name="Tritt A."/>
            <person name="Adam C."/>
            <person name="Daum C."/>
            <person name="Floudas D."/>
            <person name="Sun H."/>
            <person name="Yadav J.S."/>
            <person name="Pangilinan J."/>
            <person name="Larsson K.H."/>
            <person name="Matsuura K."/>
            <person name="Barry K."/>
            <person name="Labutti K."/>
            <person name="Kuo R."/>
            <person name="Ohm R.A."/>
            <person name="Bhattacharya S.S."/>
            <person name="Shirouzu T."/>
            <person name="Yoshinaga Y."/>
            <person name="Martin F.M."/>
            <person name="Grigoriev I.V."/>
            <person name="Hibbett D.S."/>
        </authorList>
    </citation>
    <scope>NUCLEOTIDE SEQUENCE [LARGE SCALE GENOMIC DNA]</scope>
    <source>
        <strain evidence="2 3">L-15889</strain>
    </source>
</reference>
<protein>
    <recommendedName>
        <fullName evidence="1">CHAT domain-containing protein</fullName>
    </recommendedName>
</protein>
<accession>A0A165L9M8</accession>
<dbReference type="STRING" id="1314783.A0A165L9M8"/>
<feature type="domain" description="CHAT" evidence="1">
    <location>
        <begin position="840"/>
        <end position="1124"/>
    </location>
</feature>
<keyword evidence="3" id="KW-1185">Reference proteome</keyword>
<dbReference type="EMBL" id="KV429140">
    <property type="protein sequence ID" value="KZT64127.1"/>
    <property type="molecule type" value="Genomic_DNA"/>
</dbReference>
<gene>
    <name evidence="2" type="ORF">DAEQUDRAFT_51580</name>
</gene>
<organism evidence="2 3">
    <name type="scientific">Daedalea quercina L-15889</name>
    <dbReference type="NCBI Taxonomy" id="1314783"/>
    <lineage>
        <taxon>Eukaryota</taxon>
        <taxon>Fungi</taxon>
        <taxon>Dikarya</taxon>
        <taxon>Basidiomycota</taxon>
        <taxon>Agaricomycotina</taxon>
        <taxon>Agaricomycetes</taxon>
        <taxon>Polyporales</taxon>
        <taxon>Fomitopsis</taxon>
    </lineage>
</organism>
<evidence type="ECO:0000313" key="3">
    <source>
        <dbReference type="Proteomes" id="UP000076727"/>
    </source>
</evidence>
<dbReference type="PANTHER" id="PTHR10098">
    <property type="entry name" value="RAPSYN-RELATED"/>
    <property type="match status" value="1"/>
</dbReference>
<dbReference type="AlphaFoldDB" id="A0A165L9M8"/>
<dbReference type="InterPro" id="IPR011990">
    <property type="entry name" value="TPR-like_helical_dom_sf"/>
</dbReference>
<proteinExistence type="predicted"/>
<evidence type="ECO:0000313" key="2">
    <source>
        <dbReference type="EMBL" id="KZT64127.1"/>
    </source>
</evidence>
<name>A0A165L9M8_9APHY</name>
<dbReference type="Gene3D" id="1.25.40.10">
    <property type="entry name" value="Tetratricopeptide repeat domain"/>
    <property type="match status" value="2"/>
</dbReference>
<dbReference type="Pfam" id="PF12770">
    <property type="entry name" value="CHAT"/>
    <property type="match status" value="1"/>
</dbReference>
<sequence>MSKPTDIIEPLQENIEKLNDMALEGLQWASEHGNDLLLERWVAYMKEYSSLNIKEEDKAFMLEMAGFSYIQAYEKDPKRLQYLELGKDLYLQSLRLLPNAGALWHLGVLCGMLFKKTGKAADMDECITYKKQSIEYPSQENHNKAGLLYDVARSYEMKFQVSNDLADIQGAIAMYKQAAELTAAGAKQSSKDHFVLGSAYERSYQKSNDPSDLNAAIASYEEAVKFTPARHQERAFRLSALALALKSRHQLTGSGEMVDMHKAITLLTEALELTPQNKPERVLAIHTLAHAHLHCFEYTGQLANIEQSISYFQQAIALSDVMSLGENDKVHELSGLGDAYRHRFELLGEISDLHHAIEALEKAYHLSHGIDGGQHLMLLYSASGYHTLFRKHHNKADLQKAIDLYKEVVSLPSEENSEYKSVALSCLGAAYFAYFNATKDIAYVDLALEPMEQNLTLLPEHNSRRAHQLSNMGNVYSLKFELLHELPDIDKAINLIQQAVELLPRGHPDIIASYLSLANACHEKMKHITDENEIKELLQRALLASKSVATCGYGSAYSRLNACIQWADAAEHLKDCFHEYIEAYDTFFLVLPEVIWLGKTVSKQYEDLVRWNHEANHATSVAIRLGEFNKAIEWLEQGRSVVWNQLLELRSPLDDLKSAHPATYAKLKGINKELEVLNHTRDNHDAHTDWEAIGQLGVHDHARDHHHDHTDWELMGQHHRKLAIARDELISEIRTLPGFEGFLRAKPFTVLHEVAQDYPVVLLNMHSKVCHPSALILSPEHDNIETLHLTKLPLKVLEKMSSSLQGLLAKHGRNAERNVARAAEMVPLDDSTTYSFHGILKLLWTGLVKPILKKLGYSDISLGLDAKPHIWWCVTGLLSFLPLHAAGDYSKSGPGHKLSDYAVSSYTPSIAALTKARKKTVPAVPKLLAICQIQAKGYNALPAVAQEWNHLEEISHNYQMATENLHDNDATTKHVLEKIQMASWVHFACHGTQDPIKPTDSAFILYDDRLSLSKITQQNLDQADFAFLSACHTATGDLKLSEQAVHLAAGMLFAGFRSVIATMWSIRDEDGPDVARDVYSHLCKFKDSSQAAYALHKAVENLRKKHPGTEDADLLAWTPFIHLGC</sequence>
<dbReference type="SUPFAM" id="SSF48452">
    <property type="entry name" value="TPR-like"/>
    <property type="match status" value="2"/>
</dbReference>
<dbReference type="Proteomes" id="UP000076727">
    <property type="component" value="Unassembled WGS sequence"/>
</dbReference>
<dbReference type="OrthoDB" id="3261813at2759"/>